<sequence>MAHKNRFDVIIIGGSYSGLSAAMSLARSLRKVLIIDSGKPCNRQTPHSHNFITHDGHTPKQISEAAKQQVLSYDTITFYNGLAVNGEKTDTGFMVKTENGDSFTSKKLVIATGVRDLMPAYKGFADCWGISVLHCPYCHGYEVHGKTIGLLGNGNIGFEFCKLISNWTKDLILFTDGKSTLTYEQTRKVQEHNIKIVEKEIAEFIHENGYVKYVLFKDGTQHAVTALFARIPFEQHCAVPAQLGCTLNEDGLIKTDEFNKTSVPGVYAAGDNSSPMRAVAAAVAAGSKAGAVLNREMIEEAF</sequence>
<dbReference type="InterPro" id="IPR036188">
    <property type="entry name" value="FAD/NAD-bd_sf"/>
</dbReference>
<dbReference type="PRINTS" id="PR00368">
    <property type="entry name" value="FADPNR"/>
</dbReference>
<keyword evidence="2" id="KW-0560">Oxidoreductase</keyword>
<dbReference type="KEGG" id="chu:CHU_2572"/>
<dbReference type="SUPFAM" id="SSF51905">
    <property type="entry name" value="FAD/NAD(P)-binding domain"/>
    <property type="match status" value="1"/>
</dbReference>
<dbReference type="PRINTS" id="PR00469">
    <property type="entry name" value="PNDRDTASEII"/>
</dbReference>
<dbReference type="InterPro" id="IPR023753">
    <property type="entry name" value="FAD/NAD-binding_dom"/>
</dbReference>
<dbReference type="OrthoDB" id="9806179at2"/>
<name>A0A6N4STW9_CYTH3</name>
<dbReference type="InterPro" id="IPR050097">
    <property type="entry name" value="Ferredoxin-NADP_redctase_2"/>
</dbReference>
<reference evidence="4 5" key="1">
    <citation type="journal article" date="2007" name="Appl. Environ. Microbiol.">
        <title>Genome sequence of the cellulolytic gliding bacterium Cytophaga hutchinsonii.</title>
        <authorList>
            <person name="Xie G."/>
            <person name="Bruce D.C."/>
            <person name="Challacombe J.F."/>
            <person name="Chertkov O."/>
            <person name="Detter J.C."/>
            <person name="Gilna P."/>
            <person name="Han C.S."/>
            <person name="Lucas S."/>
            <person name="Misra M."/>
            <person name="Myers G.L."/>
            <person name="Richardson P."/>
            <person name="Tapia R."/>
            <person name="Thayer N."/>
            <person name="Thompson L.S."/>
            <person name="Brettin T.S."/>
            <person name="Henrissat B."/>
            <person name="Wilson D.B."/>
            <person name="McBride M.J."/>
        </authorList>
    </citation>
    <scope>NUCLEOTIDE SEQUENCE [LARGE SCALE GENOMIC DNA]</scope>
    <source>
        <strain evidence="5">ATCC 33406 / DSM 1761 / CIP 103989 / NBRC 15051 / NCIMB 9469 / D465</strain>
    </source>
</reference>
<dbReference type="Proteomes" id="UP000001822">
    <property type="component" value="Chromosome"/>
</dbReference>
<evidence type="ECO:0000313" key="4">
    <source>
        <dbReference type="EMBL" id="ABG59825.1"/>
    </source>
</evidence>
<evidence type="ECO:0000313" key="5">
    <source>
        <dbReference type="Proteomes" id="UP000001822"/>
    </source>
</evidence>
<evidence type="ECO:0000259" key="3">
    <source>
        <dbReference type="Pfam" id="PF07992"/>
    </source>
</evidence>
<organism evidence="4 5">
    <name type="scientific">Cytophaga hutchinsonii (strain ATCC 33406 / DSM 1761 / CIP 103989 / NBRC 15051 / NCIMB 9469 / D465)</name>
    <dbReference type="NCBI Taxonomy" id="269798"/>
    <lineage>
        <taxon>Bacteria</taxon>
        <taxon>Pseudomonadati</taxon>
        <taxon>Bacteroidota</taxon>
        <taxon>Cytophagia</taxon>
        <taxon>Cytophagales</taxon>
        <taxon>Cytophagaceae</taxon>
        <taxon>Cytophaga</taxon>
    </lineage>
</organism>
<evidence type="ECO:0000256" key="1">
    <source>
        <dbReference type="ARBA" id="ARBA00022630"/>
    </source>
</evidence>
<dbReference type="AlphaFoldDB" id="A0A6N4STW9"/>
<evidence type="ECO:0000256" key="2">
    <source>
        <dbReference type="ARBA" id="ARBA00023002"/>
    </source>
</evidence>
<dbReference type="Pfam" id="PF07992">
    <property type="entry name" value="Pyr_redox_2"/>
    <property type="match status" value="1"/>
</dbReference>
<dbReference type="GO" id="GO:0016491">
    <property type="term" value="F:oxidoreductase activity"/>
    <property type="evidence" value="ECO:0007669"/>
    <property type="project" value="UniProtKB-KW"/>
</dbReference>
<dbReference type="PANTHER" id="PTHR48105">
    <property type="entry name" value="THIOREDOXIN REDUCTASE 1-RELATED-RELATED"/>
    <property type="match status" value="1"/>
</dbReference>
<accession>A0A6N4STW9</accession>
<keyword evidence="5" id="KW-1185">Reference proteome</keyword>
<dbReference type="Gene3D" id="3.50.50.60">
    <property type="entry name" value="FAD/NAD(P)-binding domain"/>
    <property type="match status" value="2"/>
</dbReference>
<dbReference type="RefSeq" id="WP_011585935.1">
    <property type="nucleotide sequence ID" value="NC_008255.1"/>
</dbReference>
<feature type="domain" description="FAD/NAD(P)-binding" evidence="3">
    <location>
        <begin position="7"/>
        <end position="282"/>
    </location>
</feature>
<keyword evidence="1" id="KW-0285">Flavoprotein</keyword>
<dbReference type="EMBL" id="CP000383">
    <property type="protein sequence ID" value="ABG59825.1"/>
    <property type="molecule type" value="Genomic_DNA"/>
</dbReference>
<gene>
    <name evidence="4" type="primary">ahpF</name>
    <name evidence="4" type="ordered locus">CHU_2572</name>
</gene>
<proteinExistence type="predicted"/>
<protein>
    <submittedName>
        <fullName evidence="4">Alkyl hydroperoxide reductase, F52a subunit</fullName>
    </submittedName>
</protein>